<evidence type="ECO:0000313" key="3">
    <source>
        <dbReference type="Proteomes" id="UP000604046"/>
    </source>
</evidence>
<accession>A0A812G1L5</accession>
<evidence type="ECO:0000313" key="2">
    <source>
        <dbReference type="EMBL" id="CAE6908982.1"/>
    </source>
</evidence>
<proteinExistence type="predicted"/>
<sequence>MTTQFSGRPRSERSEARLGAEPGYEPNVGQMQAHHMIITGLATQWQHLEAQRRFIQIESGIEHEVGPRNWKQRCRDLQDLFLHFPSANFLQSTLAVDFGGPSKDPDGSERPLYLTHRNGQGMLQETLMKHFIHLHPRHHVMHNSVAKSGSTFRTVGFHRKNLHCWPFRNTFSIQQGPEI</sequence>
<organism evidence="2 3">
    <name type="scientific">Symbiodinium natans</name>
    <dbReference type="NCBI Taxonomy" id="878477"/>
    <lineage>
        <taxon>Eukaryota</taxon>
        <taxon>Sar</taxon>
        <taxon>Alveolata</taxon>
        <taxon>Dinophyceae</taxon>
        <taxon>Suessiales</taxon>
        <taxon>Symbiodiniaceae</taxon>
        <taxon>Symbiodinium</taxon>
    </lineage>
</organism>
<evidence type="ECO:0000256" key="1">
    <source>
        <dbReference type="SAM" id="MobiDB-lite"/>
    </source>
</evidence>
<reference evidence="2" key="1">
    <citation type="submission" date="2021-02" db="EMBL/GenBank/DDBJ databases">
        <authorList>
            <person name="Dougan E. K."/>
            <person name="Rhodes N."/>
            <person name="Thang M."/>
            <person name="Chan C."/>
        </authorList>
    </citation>
    <scope>NUCLEOTIDE SEQUENCE</scope>
</reference>
<gene>
    <name evidence="2" type="ORF">SNAT2548_LOCUS13</name>
</gene>
<name>A0A812G1L5_9DINO</name>
<dbReference type="EMBL" id="CAJNDS010000001">
    <property type="protein sequence ID" value="CAE6908982.1"/>
    <property type="molecule type" value="Genomic_DNA"/>
</dbReference>
<comment type="caution">
    <text evidence="2">The sequence shown here is derived from an EMBL/GenBank/DDBJ whole genome shotgun (WGS) entry which is preliminary data.</text>
</comment>
<dbReference type="Proteomes" id="UP000604046">
    <property type="component" value="Unassembled WGS sequence"/>
</dbReference>
<keyword evidence="3" id="KW-1185">Reference proteome</keyword>
<feature type="compositionally biased region" description="Basic and acidic residues" evidence="1">
    <location>
        <begin position="9"/>
        <end position="18"/>
    </location>
</feature>
<feature type="region of interest" description="Disordered" evidence="1">
    <location>
        <begin position="1"/>
        <end position="26"/>
    </location>
</feature>
<protein>
    <submittedName>
        <fullName evidence="2">Uncharacterized protein</fullName>
    </submittedName>
</protein>
<dbReference type="AlphaFoldDB" id="A0A812G1L5"/>